<reference evidence="3 4" key="1">
    <citation type="submission" date="2017-04" db="EMBL/GenBank/DDBJ databases">
        <title>Genome Sequence of the Model Brown-Rot Fungus Postia placenta SB12.</title>
        <authorList>
            <consortium name="DOE Joint Genome Institute"/>
            <person name="Gaskell J."/>
            <person name="Kersten P."/>
            <person name="Larrondo L.F."/>
            <person name="Canessa P."/>
            <person name="Martinez D."/>
            <person name="Hibbett D."/>
            <person name="Schmoll M."/>
            <person name="Kubicek C.P."/>
            <person name="Martinez A.T."/>
            <person name="Yadav J."/>
            <person name="Master E."/>
            <person name="Magnuson J.K."/>
            <person name="James T."/>
            <person name="Yaver D."/>
            <person name="Berka R."/>
            <person name="Labutti K."/>
            <person name="Lipzen A."/>
            <person name="Aerts A."/>
            <person name="Barry K."/>
            <person name="Henrissat B."/>
            <person name="Blanchette R."/>
            <person name="Grigoriev I."/>
            <person name="Cullen D."/>
        </authorList>
    </citation>
    <scope>NUCLEOTIDE SEQUENCE [LARGE SCALE GENOMIC DNA]</scope>
    <source>
        <strain evidence="3 4">MAD-698-R-SB12</strain>
    </source>
</reference>
<dbReference type="PANTHER" id="PTHR38926:SF72">
    <property type="entry name" value="IM:7136021-RELATED"/>
    <property type="match status" value="1"/>
</dbReference>
<gene>
    <name evidence="3" type="ORF">POSPLADRAFT_1136743</name>
</gene>
<proteinExistence type="predicted"/>
<dbReference type="SUPFAM" id="SSF81383">
    <property type="entry name" value="F-box domain"/>
    <property type="match status" value="1"/>
</dbReference>
<accession>A0A1X6N6E2</accession>
<feature type="domain" description="F-box" evidence="2">
    <location>
        <begin position="908"/>
        <end position="952"/>
    </location>
</feature>
<protein>
    <recommendedName>
        <fullName evidence="2">F-box domain-containing protein</fullName>
    </recommendedName>
</protein>
<feature type="compositionally biased region" description="Low complexity" evidence="1">
    <location>
        <begin position="393"/>
        <end position="408"/>
    </location>
</feature>
<dbReference type="Proteomes" id="UP000194127">
    <property type="component" value="Unassembled WGS sequence"/>
</dbReference>
<feature type="region of interest" description="Disordered" evidence="1">
    <location>
        <begin position="393"/>
        <end position="430"/>
    </location>
</feature>
<dbReference type="PANTHER" id="PTHR38926">
    <property type="entry name" value="F-BOX DOMAIN CONTAINING PROTEIN, EXPRESSED"/>
    <property type="match status" value="1"/>
</dbReference>
<dbReference type="Pfam" id="PF12937">
    <property type="entry name" value="F-box-like"/>
    <property type="match status" value="1"/>
</dbReference>
<evidence type="ECO:0000313" key="3">
    <source>
        <dbReference type="EMBL" id="OSX64080.1"/>
    </source>
</evidence>
<evidence type="ECO:0000259" key="2">
    <source>
        <dbReference type="Pfam" id="PF12937"/>
    </source>
</evidence>
<dbReference type="RefSeq" id="XP_024340874.1">
    <property type="nucleotide sequence ID" value="XM_024484725.1"/>
</dbReference>
<feature type="compositionally biased region" description="Basic and acidic residues" evidence="1">
    <location>
        <begin position="802"/>
        <end position="813"/>
    </location>
</feature>
<sequence>MTADYNDDKLQKGRQWRDRSRRRIAISTFIWEFHAETRVPTGGAGPGLGWRMSAPGLGKRRPVGPAVGARRRAGRWSCAPSCLCLPARLERARRPPVPRDRAPVRALLAPQAREQVVDHEPHPRHEIRERLRRRVLAQAGLEHLTEAGNARVGAGEKREGGLLNACAHPGRTGRAQRPLQGPDVTRCSPHVDVVPPEDVHGRVELVADEDERVADLVFGGMAHAPELEQLLQLLREAKQAGHCVVDVRGGGGARVWSRGRGGVQGGRGLCCSSDAPRQRDSRPRILTESGVTGLLLRRRQVGAMPGAEWEEHARMLCSGWRGEAVFEGVRGGVGREDMIYTVAGSKRDKAPCAPGRAADSTPYLNRAATTRRAFQHNFCGPIGSLAKSGSGGRSSHFGFLSGEAQAPRARPPDPGGSPAGGGYLPSRGYKDNQGLRALRTVVVLKAQGRPQLVTGTRPPHLYASYARWRTRPDARTLPETPTSAANALRQLTKMFAGDASSSPLRARLDPAEIEGAPPGSSELPGRAHSLPKGSRLFLLSKRAAPRLFPVRVQQSPSTEYCVRVSVVGGARHTAWTWFSTTKSASAAFGVAAGGALPAPDSRAPAWLPDHARKDTGERGVDRRSVRIGESNARDAAVSPTAGGTWLVRRTGFRFQGLLSSSTKILDRAEQQIDAASRIMMRIASCLLRQVDVCFWRGAYYQLLPSQGFDGETADDLLSHEKALDKWLEPQKLVEGQGREEQLARVVRRMRDCPARTHKPAFVRFLWIGVLGSCASFGAQGGGVCDVDASIATKKVLLFGGGRGRDGQATRDTHPTNQDTNVTDDNVNGGSQAAQSFQAVLTLSLMSQPTMNPVAISQYDHDFDDTATLYSIPTADAQSAWLRTMKQQITQRLANLDEIHNHLAPINLRLPDDVFASIFMCLRTVGGYPDLVAASGVCRRWRDAALKAPWLWDLLDIARPLDFLKLILERSKDLQLVVVASKHRRSHLHQGGNVRFVNEFFKKQPRRIRAVDLTACSDHHLDYIAYEMLAALPPIRILALAVDQSPDGLMRSDPTCASLAGVLSRCASHLRTLQLEWICLPLMHASFPSLVTLELRRPSWAPSVLPIVTDRLIDFLEMCPSLETLVCENIRSFSRKGARPARRCVMLPRIKMISLVDMPVSASRILSCLRVLPNTAVKLELEPPPHSSEVDPDPKTISGAVPWRRLANLLAIRRLEIAYDHRRSTLMVSGSHPGHDYKILVWTQYLQKDISRQLSLRPTFIPGLLEGMNANTLSQVKSLSLGGSQPSYSRKQWKAMLGWFPRVCDLTISWNSAQTTADFFEVMQKIDSPVPESTRRDWDYTYLCPSLQRLTISRIVVHGTFNTGPDKWIEEAVAFLRRRHSLKTPIKYLELNCLSKSDHRWITAYGSELKTLVDEFKLS</sequence>
<feature type="compositionally biased region" description="Low complexity" evidence="1">
    <location>
        <begin position="815"/>
        <end position="826"/>
    </location>
</feature>
<keyword evidence="4" id="KW-1185">Reference proteome</keyword>
<dbReference type="InterPro" id="IPR036047">
    <property type="entry name" value="F-box-like_dom_sf"/>
</dbReference>
<evidence type="ECO:0000256" key="1">
    <source>
        <dbReference type="SAM" id="MobiDB-lite"/>
    </source>
</evidence>
<organism evidence="3 4">
    <name type="scientific">Postia placenta MAD-698-R-SB12</name>
    <dbReference type="NCBI Taxonomy" id="670580"/>
    <lineage>
        <taxon>Eukaryota</taxon>
        <taxon>Fungi</taxon>
        <taxon>Dikarya</taxon>
        <taxon>Basidiomycota</taxon>
        <taxon>Agaricomycotina</taxon>
        <taxon>Agaricomycetes</taxon>
        <taxon>Polyporales</taxon>
        <taxon>Adustoporiaceae</taxon>
        <taxon>Rhodonia</taxon>
    </lineage>
</organism>
<dbReference type="OrthoDB" id="3203373at2759"/>
<dbReference type="GeneID" id="36329674"/>
<dbReference type="InterPro" id="IPR001810">
    <property type="entry name" value="F-box_dom"/>
</dbReference>
<dbReference type="SUPFAM" id="SSF52047">
    <property type="entry name" value="RNI-like"/>
    <property type="match status" value="1"/>
</dbReference>
<feature type="region of interest" description="Disordered" evidence="1">
    <location>
        <begin position="802"/>
        <end position="826"/>
    </location>
</feature>
<dbReference type="Gene3D" id="1.20.1280.50">
    <property type="match status" value="1"/>
</dbReference>
<name>A0A1X6N6E2_9APHY</name>
<dbReference type="EMBL" id="KZ110594">
    <property type="protein sequence ID" value="OSX64080.1"/>
    <property type="molecule type" value="Genomic_DNA"/>
</dbReference>
<evidence type="ECO:0000313" key="4">
    <source>
        <dbReference type="Proteomes" id="UP000194127"/>
    </source>
</evidence>